<dbReference type="Pfam" id="PF00850">
    <property type="entry name" value="Hist_deacetyl"/>
    <property type="match status" value="1"/>
</dbReference>
<keyword evidence="4 7" id="KW-0378">Hydrolase</keyword>
<proteinExistence type="inferred from homology"/>
<accession>A0A2W5R8G1</accession>
<evidence type="ECO:0000256" key="4">
    <source>
        <dbReference type="ARBA" id="ARBA00022801"/>
    </source>
</evidence>
<comment type="cofactor">
    <cofactor evidence="1">
        <name>Zn(2+)</name>
        <dbReference type="ChEBI" id="CHEBI:29105"/>
    </cofactor>
</comment>
<dbReference type="PANTHER" id="PTHR10625">
    <property type="entry name" value="HISTONE DEACETYLASE HDAC1-RELATED"/>
    <property type="match status" value="1"/>
</dbReference>
<gene>
    <name evidence="7" type="ORF">DI549_02855</name>
</gene>
<dbReference type="GO" id="GO:0016787">
    <property type="term" value="F:hydrolase activity"/>
    <property type="evidence" value="ECO:0007669"/>
    <property type="project" value="UniProtKB-KW"/>
</dbReference>
<reference evidence="7 8" key="1">
    <citation type="submission" date="2017-08" db="EMBL/GenBank/DDBJ databases">
        <title>Infants hospitalized years apart are colonized by the same room-sourced microbial strains.</title>
        <authorList>
            <person name="Brooks B."/>
            <person name="Olm M.R."/>
            <person name="Firek B.A."/>
            <person name="Baker R."/>
            <person name="Thomas B.C."/>
            <person name="Morowitz M.J."/>
            <person name="Banfield J.F."/>
        </authorList>
    </citation>
    <scope>NUCLEOTIDE SEQUENCE [LARGE SCALE GENOMIC DNA]</scope>
    <source>
        <strain evidence="7">S2_005_001_R2_27</strain>
    </source>
</reference>
<dbReference type="PRINTS" id="PR01270">
    <property type="entry name" value="HDASUPER"/>
</dbReference>
<evidence type="ECO:0000256" key="1">
    <source>
        <dbReference type="ARBA" id="ARBA00001947"/>
    </source>
</evidence>
<protein>
    <submittedName>
        <fullName evidence="7">Acetylpolyamine amidohydrolase</fullName>
    </submittedName>
</protein>
<dbReference type="InterPro" id="IPR037138">
    <property type="entry name" value="His_deacetylse_dom_sf"/>
</dbReference>
<dbReference type="AlphaFoldDB" id="A0A2W5R8G1"/>
<evidence type="ECO:0000313" key="8">
    <source>
        <dbReference type="Proteomes" id="UP000248887"/>
    </source>
</evidence>
<dbReference type="SUPFAM" id="SSF52768">
    <property type="entry name" value="Arginase/deacetylase"/>
    <property type="match status" value="1"/>
</dbReference>
<dbReference type="GO" id="GO:0004407">
    <property type="term" value="F:histone deacetylase activity"/>
    <property type="evidence" value="ECO:0007669"/>
    <property type="project" value="TreeGrafter"/>
</dbReference>
<dbReference type="PANTHER" id="PTHR10625:SF17">
    <property type="entry name" value="HISTONE DEACETYLASE 8"/>
    <property type="match status" value="1"/>
</dbReference>
<evidence type="ECO:0000256" key="5">
    <source>
        <dbReference type="ARBA" id="ARBA00022833"/>
    </source>
</evidence>
<dbReference type="Gene3D" id="3.40.800.20">
    <property type="entry name" value="Histone deacetylase domain"/>
    <property type="match status" value="1"/>
</dbReference>
<evidence type="ECO:0000256" key="3">
    <source>
        <dbReference type="ARBA" id="ARBA00022723"/>
    </source>
</evidence>
<organism evidence="7 8">
    <name type="scientific">Ancylobacter novellus</name>
    <name type="common">Thiobacillus novellus</name>
    <dbReference type="NCBI Taxonomy" id="921"/>
    <lineage>
        <taxon>Bacteria</taxon>
        <taxon>Pseudomonadati</taxon>
        <taxon>Pseudomonadota</taxon>
        <taxon>Alphaproteobacteria</taxon>
        <taxon>Hyphomicrobiales</taxon>
        <taxon>Xanthobacteraceae</taxon>
        <taxon>Ancylobacter</taxon>
    </lineage>
</organism>
<name>A0A2W5R8G1_ANCNO</name>
<dbReference type="Proteomes" id="UP000248887">
    <property type="component" value="Unassembled WGS sequence"/>
</dbReference>
<keyword evidence="5" id="KW-0862">Zinc</keyword>
<comment type="similarity">
    <text evidence="2">Belongs to the histone deacetylase family.</text>
</comment>
<dbReference type="GO" id="GO:0046872">
    <property type="term" value="F:metal ion binding"/>
    <property type="evidence" value="ECO:0007669"/>
    <property type="project" value="UniProtKB-KW"/>
</dbReference>
<dbReference type="CDD" id="cd10001">
    <property type="entry name" value="HDAC_classII_APAH"/>
    <property type="match status" value="1"/>
</dbReference>
<keyword evidence="3" id="KW-0479">Metal-binding</keyword>
<sequence length="349" mass="36983">MKVVYDEAQKKHYPGFFLTSGARAPNPERPERADILFEASLRAGLVHEVPPDFGLAPAAAIHTPEYLEFLTNIHARWQHIALASDEVIPNIHPDRRGGAYPLSAVGQAGYHMADTSCPIGPQTFASALRSSHAATQAAVGVNEGAAAAYALCRPPGHHAFGDLAGGFCYLNNSAIAAQTLRERTPRVAILDVDLHHGNGTQGVFYARADVLTVSIHADPVRFYPFFWGHADERGEGAGRGYNLNLPLERHTGDEGFLAALDRALSRIQAFAPGALVVALGLDAYEGDPFGGLNVSTPGFARIGGLIGQLGLPSVIVQEGGYICDALGDNLVAFMEGFRASHAVAGRTGS</sequence>
<dbReference type="InterPro" id="IPR023801">
    <property type="entry name" value="His_deacetylse_dom"/>
</dbReference>
<dbReference type="GO" id="GO:0040029">
    <property type="term" value="P:epigenetic regulation of gene expression"/>
    <property type="evidence" value="ECO:0007669"/>
    <property type="project" value="TreeGrafter"/>
</dbReference>
<dbReference type="InterPro" id="IPR000286">
    <property type="entry name" value="HDACs"/>
</dbReference>
<feature type="domain" description="Histone deacetylase" evidence="6">
    <location>
        <begin position="27"/>
        <end position="334"/>
    </location>
</feature>
<evidence type="ECO:0000259" key="6">
    <source>
        <dbReference type="Pfam" id="PF00850"/>
    </source>
</evidence>
<evidence type="ECO:0000256" key="2">
    <source>
        <dbReference type="ARBA" id="ARBA00005947"/>
    </source>
</evidence>
<comment type="caution">
    <text evidence="7">The sequence shown here is derived from an EMBL/GenBank/DDBJ whole genome shotgun (WGS) entry which is preliminary data.</text>
</comment>
<dbReference type="EMBL" id="QFQD01000005">
    <property type="protein sequence ID" value="PZQ85089.1"/>
    <property type="molecule type" value="Genomic_DNA"/>
</dbReference>
<dbReference type="InterPro" id="IPR023696">
    <property type="entry name" value="Ureohydrolase_dom_sf"/>
</dbReference>
<evidence type="ECO:0000313" key="7">
    <source>
        <dbReference type="EMBL" id="PZQ85089.1"/>
    </source>
</evidence>